<dbReference type="EMBL" id="CAJVQB010044745">
    <property type="protein sequence ID" value="CAG8832111.1"/>
    <property type="molecule type" value="Genomic_DNA"/>
</dbReference>
<dbReference type="Proteomes" id="UP000789901">
    <property type="component" value="Unassembled WGS sequence"/>
</dbReference>
<keyword evidence="2" id="KW-1185">Reference proteome</keyword>
<dbReference type="SUPFAM" id="SSF56672">
    <property type="entry name" value="DNA/RNA polymerases"/>
    <property type="match status" value="1"/>
</dbReference>
<name>A0ABN7WHG9_GIGMA</name>
<comment type="caution">
    <text evidence="1">The sequence shown here is derived from an EMBL/GenBank/DDBJ whole genome shotgun (WGS) entry which is preliminary data.</text>
</comment>
<evidence type="ECO:0000313" key="2">
    <source>
        <dbReference type="Proteomes" id="UP000789901"/>
    </source>
</evidence>
<feature type="non-terminal residue" evidence="1">
    <location>
        <position position="1"/>
    </location>
</feature>
<dbReference type="InterPro" id="IPR043502">
    <property type="entry name" value="DNA/RNA_pol_sf"/>
</dbReference>
<evidence type="ECO:0000313" key="1">
    <source>
        <dbReference type="EMBL" id="CAG8832111.1"/>
    </source>
</evidence>
<sequence length="470" mass="55267">NINVSVRLSILNKMSDAYPEYIKEFSIEIADYNPISPTGRMPLPETIPKSNNSIINIQNDDDWYFECKYKGRKYLCRYCLKVISTEKGFNEHRANPKKCLGVNNAPQLPKVPTIEKSIKEFNNHKCMQPNPYHIFWDLECLTEKLTPEENTQLIHTKKIQRHKPYGYCYMVIHMDSSLNYEIVSHDLYRGSDTLERFVIKIEEELLSIQEDLSVPAEMIMAPGDLKKAKHRLLEVKEWKACMGKEHQEKKNVIAPDAEIGYMPEVDLEVPIHLQDFFADYPLAPEKQIVPKNWLSLYNERLVHDKEVGALQTYMKFGMKVTKIYSALKFKQSPWIKDYIEENIHKRKIAKANKEEFGVMYYKLKNNTVFEKQMENVCKHIRVELLCSDQDKKLKRELVCLKPKMYSVLPAGHDPNTPKTDEDFEKELENEETRKSWLQAEKDPYAYIKAVAIKIFLDEEAYNQRIENYCK</sequence>
<organism evidence="1 2">
    <name type="scientific">Gigaspora margarita</name>
    <dbReference type="NCBI Taxonomy" id="4874"/>
    <lineage>
        <taxon>Eukaryota</taxon>
        <taxon>Fungi</taxon>
        <taxon>Fungi incertae sedis</taxon>
        <taxon>Mucoromycota</taxon>
        <taxon>Glomeromycotina</taxon>
        <taxon>Glomeromycetes</taxon>
        <taxon>Diversisporales</taxon>
        <taxon>Gigasporaceae</taxon>
        <taxon>Gigaspora</taxon>
    </lineage>
</organism>
<reference evidence="1 2" key="1">
    <citation type="submission" date="2021-06" db="EMBL/GenBank/DDBJ databases">
        <authorList>
            <person name="Kallberg Y."/>
            <person name="Tangrot J."/>
            <person name="Rosling A."/>
        </authorList>
    </citation>
    <scope>NUCLEOTIDE SEQUENCE [LARGE SCALE GENOMIC DNA]</scope>
    <source>
        <strain evidence="1 2">120-4 pot B 10/14</strain>
    </source>
</reference>
<protein>
    <submittedName>
        <fullName evidence="1">13463_t:CDS:1</fullName>
    </submittedName>
</protein>
<feature type="non-terminal residue" evidence="1">
    <location>
        <position position="470"/>
    </location>
</feature>
<proteinExistence type="predicted"/>
<gene>
    <name evidence="1" type="ORF">GMARGA_LOCUS30913</name>
</gene>
<accession>A0ABN7WHG9</accession>